<comment type="similarity">
    <text evidence="3">Belongs to the telombin family.</text>
</comment>
<accession>A0A0F7TR01</accession>
<dbReference type="GO" id="GO:0000783">
    <property type="term" value="C:nuclear telomere cap complex"/>
    <property type="evidence" value="ECO:0007669"/>
    <property type="project" value="TreeGrafter"/>
</dbReference>
<dbReference type="Pfam" id="PF02765">
    <property type="entry name" value="POT1"/>
    <property type="match status" value="1"/>
</dbReference>
<protein>
    <recommendedName>
        <fullName evidence="4">Protection of telomeres protein 1</fullName>
    </recommendedName>
</protein>
<feature type="region of interest" description="Disordered" evidence="9">
    <location>
        <begin position="336"/>
        <end position="385"/>
    </location>
</feature>
<evidence type="ECO:0000256" key="5">
    <source>
        <dbReference type="ARBA" id="ARBA00022454"/>
    </source>
</evidence>
<gene>
    <name evidence="11" type="ORF">PMG11_06920</name>
</gene>
<evidence type="ECO:0000256" key="3">
    <source>
        <dbReference type="ARBA" id="ARBA00008442"/>
    </source>
</evidence>
<keyword evidence="6" id="KW-0779">Telomere</keyword>
<evidence type="ECO:0000256" key="2">
    <source>
        <dbReference type="ARBA" id="ARBA00004574"/>
    </source>
</evidence>
<keyword evidence="5" id="KW-0158">Chromosome</keyword>
<evidence type="ECO:0000313" key="11">
    <source>
        <dbReference type="EMBL" id="CEJ58256.1"/>
    </source>
</evidence>
<dbReference type="GO" id="GO:0098505">
    <property type="term" value="F:G-rich strand telomeric DNA binding"/>
    <property type="evidence" value="ECO:0007669"/>
    <property type="project" value="TreeGrafter"/>
</dbReference>
<reference evidence="12" key="1">
    <citation type="journal article" date="2015" name="Genome Announc.">
        <title>Draft genome sequence of the fungus Penicillium brasilianum MG11.</title>
        <authorList>
            <person name="Horn F."/>
            <person name="Linde J."/>
            <person name="Mattern D.J."/>
            <person name="Walther G."/>
            <person name="Guthke R."/>
            <person name="Brakhage A.A."/>
            <person name="Valiante V."/>
        </authorList>
    </citation>
    <scope>NUCLEOTIDE SEQUENCE [LARGE SCALE GENOMIC DNA]</scope>
    <source>
        <strain evidence="12">MG11</strain>
    </source>
</reference>
<evidence type="ECO:0000256" key="4">
    <source>
        <dbReference type="ARBA" id="ARBA00015253"/>
    </source>
</evidence>
<dbReference type="InterPro" id="IPR032042">
    <property type="entry name" value="POT1PC"/>
</dbReference>
<feature type="domain" description="Telomeric single stranded DNA binding POT1/Cdc13" evidence="10">
    <location>
        <begin position="6"/>
        <end position="146"/>
    </location>
</feature>
<dbReference type="SMART" id="SM00976">
    <property type="entry name" value="Telo_bind"/>
    <property type="match status" value="1"/>
</dbReference>
<dbReference type="PANTHER" id="PTHR14513">
    <property type="entry name" value="PROTECTION OF TELOMERES 1"/>
    <property type="match status" value="1"/>
</dbReference>
<dbReference type="InterPro" id="IPR012340">
    <property type="entry name" value="NA-bd_OB-fold"/>
</dbReference>
<evidence type="ECO:0000256" key="7">
    <source>
        <dbReference type="ARBA" id="ARBA00023125"/>
    </source>
</evidence>
<comment type="subcellular location">
    <subcellularLocation>
        <location evidence="2">Chromosome</location>
        <location evidence="2">Telomere</location>
    </subcellularLocation>
    <subcellularLocation>
        <location evidence="1">Nucleus</location>
    </subcellularLocation>
</comment>
<dbReference type="OrthoDB" id="2186770at2759"/>
<evidence type="ECO:0000313" key="12">
    <source>
        <dbReference type="Proteomes" id="UP000042958"/>
    </source>
</evidence>
<name>A0A0F7TR01_PENBI</name>
<dbReference type="GO" id="GO:0010521">
    <property type="term" value="F:telomerase inhibitor activity"/>
    <property type="evidence" value="ECO:0007669"/>
    <property type="project" value="TreeGrafter"/>
</dbReference>
<keyword evidence="12" id="KW-1185">Reference proteome</keyword>
<keyword evidence="8" id="KW-0539">Nucleus</keyword>
<dbReference type="InterPro" id="IPR011564">
    <property type="entry name" value="Telomer_end-bd_POT1/Cdc13"/>
</dbReference>
<evidence type="ECO:0000259" key="10">
    <source>
        <dbReference type="SMART" id="SM00976"/>
    </source>
</evidence>
<dbReference type="SUPFAM" id="SSF50249">
    <property type="entry name" value="Nucleic acid-binding proteins"/>
    <property type="match status" value="2"/>
</dbReference>
<dbReference type="STRING" id="104259.A0A0F7TR01"/>
<dbReference type="Proteomes" id="UP000042958">
    <property type="component" value="Unassembled WGS sequence"/>
</dbReference>
<dbReference type="FunFam" id="2.40.50.140:FF:000303">
    <property type="entry name" value="Protection of telomeres protein 1"/>
    <property type="match status" value="1"/>
</dbReference>
<sequence>MASLELVDITTACSRRGYLNTVGVVVDVLPPCRTKGSSVCVTFTLKDCHFDQPSWYGGLKVKYFNDSMDALPNAQLNDVVLLRKIRINMFNDKPTGVASQHDLVQWAIFRSEPDPSSSPSITTGPVPFPLKSLEKQAALMLLDKTATGTPATMGQPARQEAVPQQPSQVVQASMTTANKKSGLPLELIQDVQPGPFVQILGQVVKTKTYDSEKCILYLTDYTSNGSLMDIKKDDEDEIGTEGDTYDYLSRRMKNWPGPWGKMTIQVTLWEPHATFARTHVKDGQLVLLTYTRIKHGYNGGIEAAVHQDKQFSNKIHLQIISNDDHRARDLMERRKEYWRIHGKPSDDPKKASRKNKNEQKKKEEKIEEGQKPLSLPAPGKNTNKHIKTRSYEVPPRSIDYILSGASHINSIPGGITYQLPFQNVCYRTTVRVVDFFPPKLEDFAVQVPMESILAGDDNHAPTSTPRMEWEWRFCLLVEGTEPLRSKNEVRAQMKLFVTGAEAVHLLSLDPTNLRLHSTRLGELREKLFILWGDLEELKQQHATITGTEEYWAPAKTSSLPFMCCIKEYGVPCTHPLDPDDMALDEPGTPGCTIPDCFGWERRFTMFGTTIHS</sequence>
<evidence type="ECO:0000256" key="6">
    <source>
        <dbReference type="ARBA" id="ARBA00022895"/>
    </source>
</evidence>
<organism evidence="11 12">
    <name type="scientific">Penicillium brasilianum</name>
    <dbReference type="NCBI Taxonomy" id="104259"/>
    <lineage>
        <taxon>Eukaryota</taxon>
        <taxon>Fungi</taxon>
        <taxon>Dikarya</taxon>
        <taxon>Ascomycota</taxon>
        <taxon>Pezizomycotina</taxon>
        <taxon>Eurotiomycetes</taxon>
        <taxon>Eurotiomycetidae</taxon>
        <taxon>Eurotiales</taxon>
        <taxon>Aspergillaceae</taxon>
        <taxon>Penicillium</taxon>
    </lineage>
</organism>
<keyword evidence="7" id="KW-0238">DNA-binding</keyword>
<dbReference type="GO" id="GO:0032210">
    <property type="term" value="P:regulation of telomere maintenance via telomerase"/>
    <property type="evidence" value="ECO:0007669"/>
    <property type="project" value="TreeGrafter"/>
</dbReference>
<dbReference type="GO" id="GO:0016233">
    <property type="term" value="P:telomere capping"/>
    <property type="evidence" value="ECO:0007669"/>
    <property type="project" value="TreeGrafter"/>
</dbReference>
<dbReference type="EMBL" id="CDHK01000006">
    <property type="protein sequence ID" value="CEJ58256.1"/>
    <property type="molecule type" value="Genomic_DNA"/>
</dbReference>
<dbReference type="Gene3D" id="2.40.50.140">
    <property type="entry name" value="Nucleic acid-binding proteins"/>
    <property type="match status" value="2"/>
</dbReference>
<feature type="compositionally biased region" description="Basic and acidic residues" evidence="9">
    <location>
        <begin position="336"/>
        <end position="370"/>
    </location>
</feature>
<evidence type="ECO:0000256" key="1">
    <source>
        <dbReference type="ARBA" id="ARBA00004123"/>
    </source>
</evidence>
<dbReference type="InterPro" id="IPR028389">
    <property type="entry name" value="POT1"/>
</dbReference>
<evidence type="ECO:0000256" key="8">
    <source>
        <dbReference type="ARBA" id="ARBA00023242"/>
    </source>
</evidence>
<dbReference type="PANTHER" id="PTHR14513:SF0">
    <property type="entry name" value="PROTECTION OF TELOMERES PROTEIN 1"/>
    <property type="match status" value="1"/>
</dbReference>
<evidence type="ECO:0000256" key="9">
    <source>
        <dbReference type="SAM" id="MobiDB-lite"/>
    </source>
</evidence>
<dbReference type="AlphaFoldDB" id="A0A0F7TR01"/>
<proteinExistence type="inferred from homology"/>
<dbReference type="CDD" id="cd04497">
    <property type="entry name" value="hPOT1_OB1_like"/>
    <property type="match status" value="1"/>
</dbReference>
<dbReference type="Pfam" id="PF16686">
    <property type="entry name" value="POT1PC"/>
    <property type="match status" value="1"/>
</dbReference>